<evidence type="ECO:0000256" key="1">
    <source>
        <dbReference type="PIRSR" id="PIRSR602401-1"/>
    </source>
</evidence>
<dbReference type="GO" id="GO:0020037">
    <property type="term" value="F:heme binding"/>
    <property type="evidence" value="ECO:0007669"/>
    <property type="project" value="InterPro"/>
</dbReference>
<feature type="binding site" description="axial binding residue" evidence="1">
    <location>
        <position position="455"/>
    </location>
    <ligand>
        <name>heme</name>
        <dbReference type="ChEBI" id="CHEBI:30413"/>
    </ligand>
    <ligandPart>
        <name>Fe</name>
        <dbReference type="ChEBI" id="CHEBI:18248"/>
    </ligandPart>
</feature>
<reference evidence="2 3" key="1">
    <citation type="journal article" date="2018" name="Sci. Rep.">
        <title>Comparative genomics provides insights into the lifestyle and reveals functional heterogeneity of dark septate endophytic fungi.</title>
        <authorList>
            <person name="Knapp D.G."/>
            <person name="Nemeth J.B."/>
            <person name="Barry K."/>
            <person name="Hainaut M."/>
            <person name="Henrissat B."/>
            <person name="Johnson J."/>
            <person name="Kuo A."/>
            <person name="Lim J.H.P."/>
            <person name="Lipzen A."/>
            <person name="Nolan M."/>
            <person name="Ohm R.A."/>
            <person name="Tamas L."/>
            <person name="Grigoriev I.V."/>
            <person name="Spatafora J.W."/>
            <person name="Nagy L.G."/>
            <person name="Kovacs G.M."/>
        </authorList>
    </citation>
    <scope>NUCLEOTIDE SEQUENCE [LARGE SCALE GENOMIC DNA]</scope>
    <source>
        <strain evidence="2 3">DSE2036</strain>
    </source>
</reference>
<dbReference type="PRINTS" id="PR00385">
    <property type="entry name" value="P450"/>
</dbReference>
<evidence type="ECO:0000313" key="3">
    <source>
        <dbReference type="Proteomes" id="UP000244855"/>
    </source>
</evidence>
<dbReference type="GO" id="GO:0004497">
    <property type="term" value="F:monooxygenase activity"/>
    <property type="evidence" value="ECO:0007669"/>
    <property type="project" value="UniProtKB-KW"/>
</dbReference>
<dbReference type="Gene3D" id="1.10.630.10">
    <property type="entry name" value="Cytochrome P450"/>
    <property type="match status" value="1"/>
</dbReference>
<dbReference type="CDD" id="cd11061">
    <property type="entry name" value="CYP67-like"/>
    <property type="match status" value="1"/>
</dbReference>
<dbReference type="EMBL" id="KZ805442">
    <property type="protein sequence ID" value="PVH97227.1"/>
    <property type="molecule type" value="Genomic_DNA"/>
</dbReference>
<dbReference type="InterPro" id="IPR002401">
    <property type="entry name" value="Cyt_P450_E_grp-I"/>
</dbReference>
<dbReference type="PANTHER" id="PTHR24305">
    <property type="entry name" value="CYTOCHROME P450"/>
    <property type="match status" value="1"/>
</dbReference>
<comment type="cofactor">
    <cofactor evidence="1">
        <name>heme</name>
        <dbReference type="ChEBI" id="CHEBI:30413"/>
    </cofactor>
</comment>
<keyword evidence="2" id="KW-0560">Oxidoreductase</keyword>
<dbReference type="Proteomes" id="UP000244855">
    <property type="component" value="Unassembled WGS sequence"/>
</dbReference>
<proteinExistence type="predicted"/>
<dbReference type="STRING" id="97972.A0A2V1DGF2"/>
<dbReference type="PRINTS" id="PR00463">
    <property type="entry name" value="EP450I"/>
</dbReference>
<organism evidence="2 3">
    <name type="scientific">Periconia macrospinosa</name>
    <dbReference type="NCBI Taxonomy" id="97972"/>
    <lineage>
        <taxon>Eukaryota</taxon>
        <taxon>Fungi</taxon>
        <taxon>Dikarya</taxon>
        <taxon>Ascomycota</taxon>
        <taxon>Pezizomycotina</taxon>
        <taxon>Dothideomycetes</taxon>
        <taxon>Pleosporomycetidae</taxon>
        <taxon>Pleosporales</taxon>
        <taxon>Massarineae</taxon>
        <taxon>Periconiaceae</taxon>
        <taxon>Periconia</taxon>
    </lineage>
</organism>
<protein>
    <submittedName>
        <fullName evidence="2">Benzoate 4-monooxygenase cytochrome P450</fullName>
    </submittedName>
</protein>
<keyword evidence="3" id="KW-1185">Reference proteome</keyword>
<dbReference type="GO" id="GO:0016705">
    <property type="term" value="F:oxidoreductase activity, acting on paired donors, with incorporation or reduction of molecular oxygen"/>
    <property type="evidence" value="ECO:0007669"/>
    <property type="project" value="InterPro"/>
</dbReference>
<keyword evidence="1" id="KW-0408">Iron</keyword>
<dbReference type="Pfam" id="PF00067">
    <property type="entry name" value="p450"/>
    <property type="match status" value="1"/>
</dbReference>
<dbReference type="InterPro" id="IPR036396">
    <property type="entry name" value="Cyt_P450_sf"/>
</dbReference>
<gene>
    <name evidence="2" type="ORF">DM02DRAFT_685691</name>
</gene>
<keyword evidence="2" id="KW-0503">Monooxygenase</keyword>
<dbReference type="PANTHER" id="PTHR24305:SF226">
    <property type="entry name" value="CYTOCHROME P450 MONOOXYGENASE"/>
    <property type="match status" value="1"/>
</dbReference>
<dbReference type="AlphaFoldDB" id="A0A2V1DGF2"/>
<dbReference type="InterPro" id="IPR050121">
    <property type="entry name" value="Cytochrome_P450_monoxygenase"/>
</dbReference>
<dbReference type="GO" id="GO:0005506">
    <property type="term" value="F:iron ion binding"/>
    <property type="evidence" value="ECO:0007669"/>
    <property type="project" value="InterPro"/>
</dbReference>
<dbReference type="OrthoDB" id="1470350at2759"/>
<dbReference type="SUPFAM" id="SSF48264">
    <property type="entry name" value="Cytochrome P450"/>
    <property type="match status" value="1"/>
</dbReference>
<keyword evidence="1" id="KW-0349">Heme</keyword>
<accession>A0A2V1DGF2</accession>
<keyword evidence="1" id="KW-0479">Metal-binding</keyword>
<sequence>MGYSITSIVCAIFSYLLATTIYNLFFHPVAKVPGPFLARISLWPSFYHAYKGDRHIWIWQQFERYGPRFRAGPNIVLFRTPGAQNDIYNHKANVRRSSFYDALVRHKDDRNTLNSTNIALHARKRRSLDLAFTEQSIRAASPIVAKHIDRWNDRLLGETDDEGWSMPTDMATWSDRLVFDVLGDLCFGKAFDTKEPGDNPLKIIQHQIAESMKFLYILSKSPWLDSLIWLKPRGLDKLLEAITPQNMKDYHSFVEQSVRERLDKEQEAQTKAPVREDMFHFLCSAKDPSTGQSVFSTADLLSEASLLIIAGSDTTATTICGLFFYLTHNAHVYDELVAEVRSSFSSLDEIVYGTKLYSCKYLLACVNESLRMVPPAPSELPRVIQKGGQTIDGNFYPEGTVVGTAEWASGRNKEIYGDPDTFRPERWIHSERNSQENVLCIKRAFYPFSKGPANCAGQNLALLELYMVVARTLWRMDVRLAPGKSVGEGRLDLGWGRRDPRQYQVIDAYISFREGPILQFRERVS</sequence>
<evidence type="ECO:0000313" key="2">
    <source>
        <dbReference type="EMBL" id="PVH97227.1"/>
    </source>
</evidence>
<name>A0A2V1DGF2_9PLEO</name>
<dbReference type="InterPro" id="IPR001128">
    <property type="entry name" value="Cyt_P450"/>
</dbReference>